<protein>
    <submittedName>
        <fullName evidence="1">10921_t:CDS:1</fullName>
    </submittedName>
</protein>
<organism evidence="1 2">
    <name type="scientific">Cetraspora pellucida</name>
    <dbReference type="NCBI Taxonomy" id="1433469"/>
    <lineage>
        <taxon>Eukaryota</taxon>
        <taxon>Fungi</taxon>
        <taxon>Fungi incertae sedis</taxon>
        <taxon>Mucoromycota</taxon>
        <taxon>Glomeromycotina</taxon>
        <taxon>Glomeromycetes</taxon>
        <taxon>Diversisporales</taxon>
        <taxon>Gigasporaceae</taxon>
        <taxon>Cetraspora</taxon>
    </lineage>
</organism>
<reference evidence="1" key="1">
    <citation type="submission" date="2021-06" db="EMBL/GenBank/DDBJ databases">
        <authorList>
            <person name="Kallberg Y."/>
            <person name="Tangrot J."/>
            <person name="Rosling A."/>
        </authorList>
    </citation>
    <scope>NUCLEOTIDE SEQUENCE</scope>
    <source>
        <strain evidence="1">28 12/20/2015</strain>
    </source>
</reference>
<evidence type="ECO:0000313" key="2">
    <source>
        <dbReference type="Proteomes" id="UP000789366"/>
    </source>
</evidence>
<feature type="non-terminal residue" evidence="1">
    <location>
        <position position="1"/>
    </location>
</feature>
<sequence>SDNNSEIINNNDKSGFKNYNNSSSNSNNNFEFINNNNFGSNNNNKSEFNNNFGSNNNSEFSNNSGFNNFRSNNNFKPNNNSSVRHPYCSLTCARSYDDKFTGRNLTNGTKFQNQTSLPSWISTVSAMLEGKRPWIRQPN</sequence>
<name>A0ACA9QHW5_9GLOM</name>
<accession>A0ACA9QHW5</accession>
<evidence type="ECO:0000313" key="1">
    <source>
        <dbReference type="EMBL" id="CAG8752072.1"/>
    </source>
</evidence>
<dbReference type="EMBL" id="CAJVPW010043401">
    <property type="protein sequence ID" value="CAG8752072.1"/>
    <property type="molecule type" value="Genomic_DNA"/>
</dbReference>
<keyword evidence="2" id="KW-1185">Reference proteome</keyword>
<proteinExistence type="predicted"/>
<comment type="caution">
    <text evidence="1">The sequence shown here is derived from an EMBL/GenBank/DDBJ whole genome shotgun (WGS) entry which is preliminary data.</text>
</comment>
<dbReference type="Proteomes" id="UP000789366">
    <property type="component" value="Unassembled WGS sequence"/>
</dbReference>
<gene>
    <name evidence="1" type="ORF">SPELUC_LOCUS14546</name>
</gene>